<gene>
    <name evidence="2" type="ORF">Tco_0730287</name>
</gene>
<evidence type="ECO:0000313" key="2">
    <source>
        <dbReference type="EMBL" id="GJS80406.1"/>
    </source>
</evidence>
<dbReference type="PANTHER" id="PTHR33067:SF9">
    <property type="entry name" value="RNA-DIRECTED DNA POLYMERASE"/>
    <property type="match status" value="1"/>
</dbReference>
<dbReference type="SUPFAM" id="SSF50630">
    <property type="entry name" value="Acid proteases"/>
    <property type="match status" value="1"/>
</dbReference>
<dbReference type="Proteomes" id="UP001151760">
    <property type="component" value="Unassembled WGS sequence"/>
</dbReference>
<organism evidence="2 3">
    <name type="scientific">Tanacetum coccineum</name>
    <dbReference type="NCBI Taxonomy" id="301880"/>
    <lineage>
        <taxon>Eukaryota</taxon>
        <taxon>Viridiplantae</taxon>
        <taxon>Streptophyta</taxon>
        <taxon>Embryophyta</taxon>
        <taxon>Tracheophyta</taxon>
        <taxon>Spermatophyta</taxon>
        <taxon>Magnoliopsida</taxon>
        <taxon>eudicotyledons</taxon>
        <taxon>Gunneridae</taxon>
        <taxon>Pentapetalae</taxon>
        <taxon>asterids</taxon>
        <taxon>campanulids</taxon>
        <taxon>Asterales</taxon>
        <taxon>Asteraceae</taxon>
        <taxon>Asteroideae</taxon>
        <taxon>Anthemideae</taxon>
        <taxon>Anthemidinae</taxon>
        <taxon>Tanacetum</taxon>
    </lineage>
</organism>
<feature type="compositionally biased region" description="Low complexity" evidence="1">
    <location>
        <begin position="807"/>
        <end position="817"/>
    </location>
</feature>
<dbReference type="Gene3D" id="2.40.70.10">
    <property type="entry name" value="Acid Proteases"/>
    <property type="match status" value="2"/>
</dbReference>
<dbReference type="EMBL" id="BQNB010010668">
    <property type="protein sequence ID" value="GJS80406.1"/>
    <property type="molecule type" value="Genomic_DNA"/>
</dbReference>
<keyword evidence="3" id="KW-1185">Reference proteome</keyword>
<dbReference type="InterPro" id="IPR021109">
    <property type="entry name" value="Peptidase_aspartic_dom_sf"/>
</dbReference>
<reference evidence="2" key="2">
    <citation type="submission" date="2022-01" db="EMBL/GenBank/DDBJ databases">
        <authorList>
            <person name="Yamashiro T."/>
            <person name="Shiraishi A."/>
            <person name="Satake H."/>
            <person name="Nakayama K."/>
        </authorList>
    </citation>
    <scope>NUCLEOTIDE SEQUENCE</scope>
</reference>
<protein>
    <submittedName>
        <fullName evidence="2">Retrovirus-related pol polyprotein from transposon TNT 1-94</fullName>
    </submittedName>
</protein>
<comment type="caution">
    <text evidence="2">The sequence shown here is derived from an EMBL/GenBank/DDBJ whole genome shotgun (WGS) entry which is preliminary data.</text>
</comment>
<name>A0ABQ4YSF9_9ASTR</name>
<accession>A0ABQ4YSF9</accession>
<sequence length="830" mass="95774">MMKPTMEEYMTKTQEDYRSGVTRQKFDKDAIFELKALGRLLEDIHVTWAHLEKKHTRLQLYTEVVSRIAHRAWRRCRNFLVMSPRDKKLIGGRKTRKSEDCILRRALCRLAGGIATCQRAQLYYRMAQAFAAWQDHDDLEECMDDGDSKVAKEAKLFDAFDYGRKTVNDVDVEIHGVKFKVDFVVLDYVNEGEPSIVFGRDFLATTKSQVDFGLGEIRMNLTKFKEGIKVIDLSKEVGSSSEEQKDKMKEVLDIKYKELEESKPILEVIENYVIYKMKLDEILIGKERLNKKEFSDEDKVGIIEHGLPKKMCDPKNYVLPLKINGVVEMVALVDTEASVSVLPYSLYKDIGLDDPRPCQTNLTMADNTQAKTMGEVKNVRIQIGYQAYVVDLLILDILVDPELPLLLGRPFLRTCRAIIDMVREDDWLGSFEVGKDEDGNVKYGLVAPSFIDIKDDIERALGNEGYGTYKNIDGDGDWHARLENLVNLEKMVKKFEVEEEFLKVFRRPIRALGRKSRWETLPNPLIAEYERRNKRNTITYSLQHVSNANLKWKDLPSVERHAYCEKLSKLQEISFGVPRVANWHLFDGYGFEDTLREMMKMEYIYEGDGDEFDVDRTNLMKEKCIWFRLCGQEHILTVLEFTVILGLFTEDEVEHCLFEVYFGHYVTRIASFIGYCMDEEIKKCLELIDYEYWTSKMLADELDKKNTCWKKETGIPTQTGEGSSRQRQKHGGLNTSWGDWNASLNQGNFAYPTYEPPNVPPYPYPYIHYPYPYTHYPDSGNQNNQGGSYGLGGADYFMSAMPDFRGSSSGNAVGGSSREARFNDDVDMDE</sequence>
<evidence type="ECO:0000313" key="3">
    <source>
        <dbReference type="Proteomes" id="UP001151760"/>
    </source>
</evidence>
<feature type="region of interest" description="Disordered" evidence="1">
    <location>
        <begin position="807"/>
        <end position="830"/>
    </location>
</feature>
<reference evidence="2" key="1">
    <citation type="journal article" date="2022" name="Int. J. Mol. Sci.">
        <title>Draft Genome of Tanacetum Coccineum: Genomic Comparison of Closely Related Tanacetum-Family Plants.</title>
        <authorList>
            <person name="Yamashiro T."/>
            <person name="Shiraishi A."/>
            <person name="Nakayama K."/>
            <person name="Satake H."/>
        </authorList>
    </citation>
    <scope>NUCLEOTIDE SEQUENCE</scope>
</reference>
<dbReference type="PANTHER" id="PTHR33067">
    <property type="entry name" value="RNA-DIRECTED DNA POLYMERASE-RELATED"/>
    <property type="match status" value="1"/>
</dbReference>
<proteinExistence type="predicted"/>
<dbReference type="Pfam" id="PF13975">
    <property type="entry name" value="gag-asp_proteas"/>
    <property type="match status" value="1"/>
</dbReference>
<dbReference type="CDD" id="cd00303">
    <property type="entry name" value="retropepsin_like"/>
    <property type="match status" value="1"/>
</dbReference>
<evidence type="ECO:0000256" key="1">
    <source>
        <dbReference type="SAM" id="MobiDB-lite"/>
    </source>
</evidence>